<keyword evidence="5" id="KW-0067">ATP-binding</keyword>
<feature type="region of interest" description="Disordered" evidence="6">
    <location>
        <begin position="883"/>
        <end position="924"/>
    </location>
</feature>
<dbReference type="FunFam" id="3.30.200.20:FF:000162">
    <property type="entry name" value="Adenine nucleotide alpha hydrolase-like domain kinase"/>
    <property type="match status" value="2"/>
</dbReference>
<dbReference type="InterPro" id="IPR001245">
    <property type="entry name" value="Ser-Thr/Tyr_kinase_cat_dom"/>
</dbReference>
<dbReference type="InterPro" id="IPR006016">
    <property type="entry name" value="UspA"/>
</dbReference>
<evidence type="ECO:0000256" key="1">
    <source>
        <dbReference type="ARBA" id="ARBA00000900"/>
    </source>
</evidence>
<dbReference type="Proteomes" id="UP000554482">
    <property type="component" value="Unassembled WGS sequence"/>
</dbReference>
<dbReference type="SUPFAM" id="SSF52402">
    <property type="entry name" value="Adenine nucleotide alpha hydrolases-like"/>
    <property type="match status" value="1"/>
</dbReference>
<dbReference type="Gene3D" id="1.10.510.10">
    <property type="entry name" value="Transferase(Phosphotransferase) domain 1"/>
    <property type="match status" value="2"/>
</dbReference>
<dbReference type="Gene3D" id="3.40.50.620">
    <property type="entry name" value="HUPs"/>
    <property type="match status" value="1"/>
</dbReference>
<evidence type="ECO:0000256" key="4">
    <source>
        <dbReference type="ARBA" id="ARBA00022786"/>
    </source>
</evidence>
<evidence type="ECO:0000259" key="7">
    <source>
        <dbReference type="PROSITE" id="PS50011"/>
    </source>
</evidence>
<feature type="compositionally biased region" description="Basic and acidic residues" evidence="6">
    <location>
        <begin position="190"/>
        <end position="214"/>
    </location>
</feature>
<dbReference type="PANTHER" id="PTHR45647">
    <property type="entry name" value="OS02G0152300 PROTEIN"/>
    <property type="match status" value="1"/>
</dbReference>
<dbReference type="PANTHER" id="PTHR45647:SF93">
    <property type="entry name" value="KINASE WITH ADENINE NUCLEOTIDE ALPHA HYDROLASES-LIKE DOMAIN-CONTAINING PROTEIN"/>
    <property type="match status" value="1"/>
</dbReference>
<dbReference type="GO" id="GO:0004672">
    <property type="term" value="F:protein kinase activity"/>
    <property type="evidence" value="ECO:0007669"/>
    <property type="project" value="InterPro"/>
</dbReference>
<dbReference type="OrthoDB" id="4062651at2759"/>
<dbReference type="AlphaFoldDB" id="A0A7J6X513"/>
<feature type="domain" description="Protein kinase" evidence="7">
    <location>
        <begin position="606"/>
        <end position="869"/>
    </location>
</feature>
<dbReference type="Pfam" id="PF07714">
    <property type="entry name" value="PK_Tyr_Ser-Thr"/>
    <property type="match status" value="1"/>
</dbReference>
<comment type="catalytic activity">
    <reaction evidence="1">
        <text>S-ubiquitinyl-[E2 ubiquitin-conjugating enzyme]-L-cysteine + [acceptor protein]-L-lysine = [E2 ubiquitin-conjugating enzyme]-L-cysteine + N(6)-ubiquitinyl-[acceptor protein]-L-lysine.</text>
        <dbReference type="EC" id="2.3.2.27"/>
    </reaction>
</comment>
<protein>
    <recommendedName>
        <fullName evidence="2">RING-type E3 ubiquitin transferase</fullName>
        <ecNumber evidence="2">2.3.2.27</ecNumber>
    </recommendedName>
</protein>
<feature type="domain" description="Protein kinase" evidence="7">
    <location>
        <begin position="304"/>
        <end position="576"/>
    </location>
</feature>
<feature type="region of interest" description="Disordered" evidence="6">
    <location>
        <begin position="155"/>
        <end position="275"/>
    </location>
</feature>
<dbReference type="InterPro" id="IPR014729">
    <property type="entry name" value="Rossmann-like_a/b/a_fold"/>
</dbReference>
<dbReference type="CDD" id="cd14066">
    <property type="entry name" value="STKc_IRAK"/>
    <property type="match status" value="2"/>
</dbReference>
<dbReference type="Gene3D" id="3.30.200.20">
    <property type="entry name" value="Phosphorylase Kinase, domain 1"/>
    <property type="match status" value="2"/>
</dbReference>
<dbReference type="PROSITE" id="PS50011">
    <property type="entry name" value="PROTEIN_KINASE_DOM"/>
    <property type="match status" value="2"/>
</dbReference>
<evidence type="ECO:0000256" key="2">
    <source>
        <dbReference type="ARBA" id="ARBA00012483"/>
    </source>
</evidence>
<dbReference type="GO" id="GO:0005524">
    <property type="term" value="F:ATP binding"/>
    <property type="evidence" value="ECO:0007669"/>
    <property type="project" value="UniProtKB-KW"/>
</dbReference>
<keyword evidence="4" id="KW-0833">Ubl conjugation pathway</keyword>
<proteinExistence type="predicted"/>
<gene>
    <name evidence="8" type="ORF">FRX31_005623</name>
</gene>
<dbReference type="Pfam" id="PF00069">
    <property type="entry name" value="Pkinase"/>
    <property type="match status" value="1"/>
</dbReference>
<reference evidence="8 9" key="1">
    <citation type="submission" date="2020-06" db="EMBL/GenBank/DDBJ databases">
        <title>Transcriptomic and genomic resources for Thalictrum thalictroides and T. hernandezii: Facilitating candidate gene discovery in an emerging model plant lineage.</title>
        <authorList>
            <person name="Arias T."/>
            <person name="Riano-Pachon D.M."/>
            <person name="Di Stilio V.S."/>
        </authorList>
    </citation>
    <scope>NUCLEOTIDE SEQUENCE [LARGE SCALE GENOMIC DNA]</scope>
    <source>
        <strain evidence="9">cv. WT478/WT964</strain>
        <tissue evidence="8">Leaves</tissue>
    </source>
</reference>
<evidence type="ECO:0000313" key="9">
    <source>
        <dbReference type="Proteomes" id="UP000554482"/>
    </source>
</evidence>
<keyword evidence="3" id="KW-0547">Nucleotide-binding</keyword>
<accession>A0A7J6X513</accession>
<feature type="compositionally biased region" description="Polar residues" evidence="6">
    <location>
        <begin position="215"/>
        <end position="258"/>
    </location>
</feature>
<keyword evidence="9" id="KW-1185">Reference proteome</keyword>
<dbReference type="PROSITE" id="PS00108">
    <property type="entry name" value="PROTEIN_KINASE_ST"/>
    <property type="match status" value="2"/>
</dbReference>
<organism evidence="8 9">
    <name type="scientific">Thalictrum thalictroides</name>
    <name type="common">Rue-anemone</name>
    <name type="synonym">Anemone thalictroides</name>
    <dbReference type="NCBI Taxonomy" id="46969"/>
    <lineage>
        <taxon>Eukaryota</taxon>
        <taxon>Viridiplantae</taxon>
        <taxon>Streptophyta</taxon>
        <taxon>Embryophyta</taxon>
        <taxon>Tracheophyta</taxon>
        <taxon>Spermatophyta</taxon>
        <taxon>Magnoliopsida</taxon>
        <taxon>Ranunculales</taxon>
        <taxon>Ranunculaceae</taxon>
        <taxon>Thalictroideae</taxon>
        <taxon>Thalictrum</taxon>
    </lineage>
</organism>
<dbReference type="SMART" id="SM00220">
    <property type="entry name" value="S_TKc"/>
    <property type="match status" value="2"/>
</dbReference>
<feature type="compositionally biased region" description="Low complexity" evidence="6">
    <location>
        <begin position="259"/>
        <end position="275"/>
    </location>
</feature>
<comment type="caution">
    <text evidence="8">The sequence shown here is derived from an EMBL/GenBank/DDBJ whole genome shotgun (WGS) entry which is preliminary data.</text>
</comment>
<dbReference type="InterPro" id="IPR051348">
    <property type="entry name" value="U-box_ubiquitin_ligases"/>
</dbReference>
<evidence type="ECO:0000256" key="6">
    <source>
        <dbReference type="SAM" id="MobiDB-lite"/>
    </source>
</evidence>
<dbReference type="EC" id="2.3.2.27" evidence="2"/>
<feature type="compositionally biased region" description="Low complexity" evidence="6">
    <location>
        <begin position="883"/>
        <end position="904"/>
    </location>
</feature>
<dbReference type="InterPro" id="IPR011009">
    <property type="entry name" value="Kinase-like_dom_sf"/>
</dbReference>
<dbReference type="InterPro" id="IPR008271">
    <property type="entry name" value="Ser/Thr_kinase_AS"/>
</dbReference>
<dbReference type="SUPFAM" id="SSF56112">
    <property type="entry name" value="Protein kinase-like (PK-like)"/>
    <property type="match status" value="2"/>
</dbReference>
<dbReference type="EMBL" id="JABWDY010004968">
    <property type="protein sequence ID" value="KAF5204784.1"/>
    <property type="molecule type" value="Genomic_DNA"/>
</dbReference>
<evidence type="ECO:0000256" key="5">
    <source>
        <dbReference type="ARBA" id="ARBA00022840"/>
    </source>
</evidence>
<evidence type="ECO:0000313" key="8">
    <source>
        <dbReference type="EMBL" id="KAF5204784.1"/>
    </source>
</evidence>
<sequence length="962" mass="107264">MANELTAVAIDKDKHSQAAVRWTVENLLSSNPSIILIHVRVRNQSPNSSVTNIEASRIKFESEVKQLYLPYRGFCSRKGVRIKEVILDDVDVGEAIISYVDHNSINNIVVGASTRGFLQSWSKKHVDVPTSLLKSAPDFCSVYVINKGKVMSLKRATRAPPISADQARIQRLPSGPRVHLPPDSSVSENAMKHNRGDSGGRSWERNKTHTKDKSISSPKSTTSNTSFENPYTPRTSHGANYNSESSNFSGSYGFRSNDTSPTNTSEEFSNSSTGNFSSAAIDAEMRRIRMELKQTTEMIATGNFSESLKIGEGGYGPVYRATLDQTPVAVKVLRSDAAQGMKQFQQEVEVLSCIRHPNMVLLLGACPESGCLVYEYMDNGSLEDRLFRKGDTPPIPWWTRFKIAAEIATGLLFLHQTKPEPLVHRDLKPANILLDHYYVSKISDVGLARLVPPSVADTVTQYHMTSAAGTFCYIDPEYQQTGLLGTKSDVYSLGVLLLQIITARPPMGLTHLVERSIQRGNFQDLLDPLVTNWPMEEAISFAKMALRCVELRKKDRPDLGSEILPELNRLRTLEYFESNYIRSVSSFSNSYTSYDYDDIRIATGNFSESLKVGEGGYGPVYRATLDKTPVAIKVLRSDAAQGMKQFQQEVEVLSCIRHPNMVLLLGACPEFGCLVYEYMDNGSLEDRLFRKGGTPPIPWWTRFKIAAEIATGLLFLHQTKPEPLVHRDLKPANILLDHYYVSKISDVGLARLVPPSVADTVTQYHMTSAAGTFCYIDPEYQQTGLLGTKSDVYSLGVLLLQIITARPPIGLTHQVERSIERGNFQDLLDPSVTNWPVEEAISFAKMALRCVELRKKDRPDLGSEILPELNRLRALEYSQSSYRSVGSSSNSYTSYSHFESSSGSQERMGSDANNVIPRNSDRIPLNGVHTSEISALAQRQYHQMEKNTPCLSDLLLFEEDNE</sequence>
<evidence type="ECO:0000256" key="3">
    <source>
        <dbReference type="ARBA" id="ARBA00022741"/>
    </source>
</evidence>
<dbReference type="CDD" id="cd01989">
    <property type="entry name" value="USP_STK_Ubox_N"/>
    <property type="match status" value="1"/>
</dbReference>
<name>A0A7J6X513_THATH</name>
<feature type="compositionally biased region" description="Polar residues" evidence="6">
    <location>
        <begin position="905"/>
        <end position="917"/>
    </location>
</feature>
<dbReference type="InterPro" id="IPR000719">
    <property type="entry name" value="Prot_kinase_dom"/>
</dbReference>
<dbReference type="GO" id="GO:0061630">
    <property type="term" value="F:ubiquitin protein ligase activity"/>
    <property type="evidence" value="ECO:0007669"/>
    <property type="project" value="UniProtKB-EC"/>
</dbReference>
<dbReference type="Pfam" id="PF00582">
    <property type="entry name" value="Usp"/>
    <property type="match status" value="1"/>
</dbReference>